<dbReference type="EMBL" id="PHKV01000001">
    <property type="protein sequence ID" value="PKV14520.1"/>
    <property type="molecule type" value="Genomic_DNA"/>
</dbReference>
<reference evidence="3 4" key="1">
    <citation type="submission" date="2017-11" db="EMBL/GenBank/DDBJ databases">
        <title>Xanthomonas prunicola sp. nov., a novel pathogen that affects nectarine (Prunus persica var. nectarine) trees.</title>
        <authorList>
            <person name="Lopez M."/>
            <person name="Lopez-Soriano P."/>
            <person name="Garita-Cambronero J."/>
            <person name="Beltran C."/>
            <person name="Taghouti G."/>
            <person name="Portier P."/>
            <person name="Cubero J."/>
            <person name="Fischer-Le Saux M."/>
            <person name="Marco-Noales E."/>
        </authorList>
    </citation>
    <scope>NUCLEOTIDE SEQUENCE [LARGE SCALE GENOMIC DNA]</scope>
    <source>
        <strain evidence="1 3">CFBP8353</strain>
        <strain evidence="2 4">CFBP8354</strain>
    </source>
</reference>
<dbReference type="Proteomes" id="UP000233748">
    <property type="component" value="Unassembled WGS sequence"/>
</dbReference>
<dbReference type="EMBL" id="PHKW01000001">
    <property type="protein sequence ID" value="PKV18802.1"/>
    <property type="molecule type" value="Genomic_DNA"/>
</dbReference>
<dbReference type="OrthoDB" id="34459at2"/>
<dbReference type="AlphaFoldDB" id="A0A2N3RPZ8"/>
<organism evidence="1 3">
    <name type="scientific">Xanthomonas prunicola</name>
    <dbReference type="NCBI Taxonomy" id="2053930"/>
    <lineage>
        <taxon>Bacteria</taxon>
        <taxon>Pseudomonadati</taxon>
        <taxon>Pseudomonadota</taxon>
        <taxon>Gammaproteobacteria</taxon>
        <taxon>Lysobacterales</taxon>
        <taxon>Lysobacteraceae</taxon>
        <taxon>Xanthomonas</taxon>
    </lineage>
</organism>
<dbReference type="Proteomes" id="UP000233720">
    <property type="component" value="Unassembled WGS sequence"/>
</dbReference>
<sequence length="117" mass="13037">MTVSTTPITTPDGRYLIVRGRLWRTSNPQMSEEARATLVSALMDARRMVKAARHDDAVQRLLAARRAVDAAKVALGERGPVWWSDGAKDFNRHLVKNTPYAEWFAALEPTTSQASVE</sequence>
<dbReference type="RefSeq" id="WP_101362273.1">
    <property type="nucleotide sequence ID" value="NZ_PHKV01000001.1"/>
</dbReference>
<name>A0A2N3RPZ8_9XANT</name>
<keyword evidence="4" id="KW-1185">Reference proteome</keyword>
<evidence type="ECO:0000313" key="2">
    <source>
        <dbReference type="EMBL" id="PKV18802.1"/>
    </source>
</evidence>
<gene>
    <name evidence="1" type="ORF">XpruCFBP8353_05625</name>
    <name evidence="2" type="ORF">XpruCFBP8354_05625</name>
</gene>
<evidence type="ECO:0000313" key="3">
    <source>
        <dbReference type="Proteomes" id="UP000233720"/>
    </source>
</evidence>
<accession>A0A2N3RPZ8</accession>
<comment type="caution">
    <text evidence="1">The sequence shown here is derived from an EMBL/GenBank/DDBJ whole genome shotgun (WGS) entry which is preliminary data.</text>
</comment>
<protein>
    <submittedName>
        <fullName evidence="1">Uncharacterized protein</fullName>
    </submittedName>
</protein>
<proteinExistence type="predicted"/>
<evidence type="ECO:0000313" key="4">
    <source>
        <dbReference type="Proteomes" id="UP000233748"/>
    </source>
</evidence>
<evidence type="ECO:0000313" key="1">
    <source>
        <dbReference type="EMBL" id="PKV14520.1"/>
    </source>
</evidence>